<organism evidence="2 3">
    <name type="scientific">Planococcus shixiaomingii</name>
    <dbReference type="NCBI Taxonomy" id="3058393"/>
    <lineage>
        <taxon>Bacteria</taxon>
        <taxon>Bacillati</taxon>
        <taxon>Bacillota</taxon>
        <taxon>Bacilli</taxon>
        <taxon>Bacillales</taxon>
        <taxon>Caryophanaceae</taxon>
        <taxon>Planococcus</taxon>
    </lineage>
</organism>
<keyword evidence="1" id="KW-0472">Membrane</keyword>
<evidence type="ECO:0000256" key="1">
    <source>
        <dbReference type="SAM" id="Phobius"/>
    </source>
</evidence>
<evidence type="ECO:0000313" key="3">
    <source>
        <dbReference type="Proteomes" id="UP001172055"/>
    </source>
</evidence>
<proteinExistence type="predicted"/>
<dbReference type="RefSeq" id="WP_300985104.1">
    <property type="nucleotide sequence ID" value="NZ_CP129236.1"/>
</dbReference>
<feature type="transmembrane region" description="Helical" evidence="1">
    <location>
        <begin position="12"/>
        <end position="33"/>
    </location>
</feature>
<gene>
    <name evidence="2" type="ORF">QWY14_05195</name>
</gene>
<keyword evidence="1" id="KW-0812">Transmembrane</keyword>
<sequence length="93" mass="10454">MQKKTFKELKQLNTNSAHAMGFLVAGTLALLVIGFLQHSLPAFLLAVVFTLNLILESRAYKASLQDEEQAAKLQDLMNQLTKKPHKEQDERTS</sequence>
<reference evidence="2 3" key="1">
    <citation type="submission" date="2023-06" db="EMBL/GenBank/DDBJ databases">
        <title>Novel species in genus Planococcus.</title>
        <authorList>
            <person name="Ning S."/>
        </authorList>
    </citation>
    <scope>NUCLEOTIDE SEQUENCE [LARGE SCALE GENOMIC DNA]</scope>
    <source>
        <strain evidence="2 3">N028</strain>
    </source>
</reference>
<name>A0ABT8N0G6_9BACL</name>
<feature type="transmembrane region" description="Helical" evidence="1">
    <location>
        <begin position="39"/>
        <end position="55"/>
    </location>
</feature>
<protein>
    <submittedName>
        <fullName evidence="2">Uncharacterized protein</fullName>
    </submittedName>
</protein>
<dbReference type="EMBL" id="JAUJWV010000001">
    <property type="protein sequence ID" value="MDN7241174.1"/>
    <property type="molecule type" value="Genomic_DNA"/>
</dbReference>
<evidence type="ECO:0000313" key="2">
    <source>
        <dbReference type="EMBL" id="MDN7241174.1"/>
    </source>
</evidence>
<dbReference type="Proteomes" id="UP001172055">
    <property type="component" value="Unassembled WGS sequence"/>
</dbReference>
<comment type="caution">
    <text evidence="2">The sequence shown here is derived from an EMBL/GenBank/DDBJ whole genome shotgun (WGS) entry which is preliminary data.</text>
</comment>
<accession>A0ABT8N0G6</accession>
<keyword evidence="3" id="KW-1185">Reference proteome</keyword>
<keyword evidence="1" id="KW-1133">Transmembrane helix</keyword>